<dbReference type="PANTHER" id="PTHR23416">
    <property type="entry name" value="SIALIC ACID SYNTHASE-RELATED"/>
    <property type="match status" value="1"/>
</dbReference>
<keyword evidence="1" id="KW-0808">Transferase</keyword>
<dbReference type="PANTHER" id="PTHR23416:SF54">
    <property type="entry name" value="ACETYLTRANSFERASE, CYSE_LACA_LPXA_NODL FAMILY (AFU_ORTHOLOGUE AFUA_2G08430)-RELATED"/>
    <property type="match status" value="1"/>
</dbReference>
<dbReference type="Pfam" id="PF00132">
    <property type="entry name" value="Hexapep"/>
    <property type="match status" value="1"/>
</dbReference>
<name>A0AAN7AUV8_9PEZI</name>
<comment type="caution">
    <text evidence="3">The sequence shown here is derived from an EMBL/GenBank/DDBJ whole genome shotgun (WGS) entry which is preliminary data.</text>
</comment>
<dbReference type="SUPFAM" id="SSF51161">
    <property type="entry name" value="Trimeric LpxA-like enzymes"/>
    <property type="match status" value="1"/>
</dbReference>
<dbReference type="EMBL" id="MU863948">
    <property type="protein sequence ID" value="KAK4198310.1"/>
    <property type="molecule type" value="Genomic_DNA"/>
</dbReference>
<evidence type="ECO:0000313" key="3">
    <source>
        <dbReference type="EMBL" id="KAK4198310.1"/>
    </source>
</evidence>
<dbReference type="PROSITE" id="PS00101">
    <property type="entry name" value="HEXAPEP_TRANSFERASES"/>
    <property type="match status" value="1"/>
</dbReference>
<organism evidence="3 4">
    <name type="scientific">Triangularia verruculosa</name>
    <dbReference type="NCBI Taxonomy" id="2587418"/>
    <lineage>
        <taxon>Eukaryota</taxon>
        <taxon>Fungi</taxon>
        <taxon>Dikarya</taxon>
        <taxon>Ascomycota</taxon>
        <taxon>Pezizomycotina</taxon>
        <taxon>Sordariomycetes</taxon>
        <taxon>Sordariomycetidae</taxon>
        <taxon>Sordariales</taxon>
        <taxon>Podosporaceae</taxon>
        <taxon>Triangularia</taxon>
    </lineage>
</organism>
<keyword evidence="2" id="KW-0472">Membrane</keyword>
<accession>A0AAN7AUV8</accession>
<dbReference type="InterPro" id="IPR051159">
    <property type="entry name" value="Hexapeptide_acetyltransf"/>
</dbReference>
<evidence type="ECO:0000256" key="2">
    <source>
        <dbReference type="SAM" id="Phobius"/>
    </source>
</evidence>
<proteinExistence type="predicted"/>
<reference evidence="3" key="2">
    <citation type="submission" date="2023-05" db="EMBL/GenBank/DDBJ databases">
        <authorList>
            <consortium name="Lawrence Berkeley National Laboratory"/>
            <person name="Steindorff A."/>
            <person name="Hensen N."/>
            <person name="Bonometti L."/>
            <person name="Westerberg I."/>
            <person name="Brannstrom I.O."/>
            <person name="Guillou S."/>
            <person name="Cros-Aarteil S."/>
            <person name="Calhoun S."/>
            <person name="Haridas S."/>
            <person name="Kuo A."/>
            <person name="Mondo S."/>
            <person name="Pangilinan J."/>
            <person name="Riley R."/>
            <person name="Labutti K."/>
            <person name="Andreopoulos B."/>
            <person name="Lipzen A."/>
            <person name="Chen C."/>
            <person name="Yanf M."/>
            <person name="Daum C."/>
            <person name="Ng V."/>
            <person name="Clum A."/>
            <person name="Ohm R."/>
            <person name="Martin F."/>
            <person name="Silar P."/>
            <person name="Natvig D."/>
            <person name="Lalanne C."/>
            <person name="Gautier V."/>
            <person name="Ament-Velasquez S.L."/>
            <person name="Kruys A."/>
            <person name="Hutchinson M.I."/>
            <person name="Powell A.J."/>
            <person name="Barry K."/>
            <person name="Miller A.N."/>
            <person name="Grigoriev I.V."/>
            <person name="Debuchy R."/>
            <person name="Gladieux P."/>
            <person name="Thoren M.H."/>
            <person name="Johannesson H."/>
        </authorList>
    </citation>
    <scope>NUCLEOTIDE SEQUENCE</scope>
    <source>
        <strain evidence="3">CBS 315.58</strain>
    </source>
</reference>
<protein>
    <submittedName>
        <fullName evidence="3">Trimeric LpxA-like protein</fullName>
    </submittedName>
</protein>
<keyword evidence="2" id="KW-0812">Transmembrane</keyword>
<keyword evidence="4" id="KW-1185">Reference proteome</keyword>
<reference evidence="3" key="1">
    <citation type="journal article" date="2023" name="Mol. Phylogenet. Evol.">
        <title>Genome-scale phylogeny and comparative genomics of the fungal order Sordariales.</title>
        <authorList>
            <person name="Hensen N."/>
            <person name="Bonometti L."/>
            <person name="Westerberg I."/>
            <person name="Brannstrom I.O."/>
            <person name="Guillou S."/>
            <person name="Cros-Aarteil S."/>
            <person name="Calhoun S."/>
            <person name="Haridas S."/>
            <person name="Kuo A."/>
            <person name="Mondo S."/>
            <person name="Pangilinan J."/>
            <person name="Riley R."/>
            <person name="LaButti K."/>
            <person name="Andreopoulos B."/>
            <person name="Lipzen A."/>
            <person name="Chen C."/>
            <person name="Yan M."/>
            <person name="Daum C."/>
            <person name="Ng V."/>
            <person name="Clum A."/>
            <person name="Steindorff A."/>
            <person name="Ohm R.A."/>
            <person name="Martin F."/>
            <person name="Silar P."/>
            <person name="Natvig D.O."/>
            <person name="Lalanne C."/>
            <person name="Gautier V."/>
            <person name="Ament-Velasquez S.L."/>
            <person name="Kruys A."/>
            <person name="Hutchinson M.I."/>
            <person name="Powell A.J."/>
            <person name="Barry K."/>
            <person name="Miller A.N."/>
            <person name="Grigoriev I.V."/>
            <person name="Debuchy R."/>
            <person name="Gladieux P."/>
            <person name="Hiltunen Thoren M."/>
            <person name="Johannesson H."/>
        </authorList>
    </citation>
    <scope>NUCLEOTIDE SEQUENCE</scope>
    <source>
        <strain evidence="3">CBS 315.58</strain>
    </source>
</reference>
<dbReference type="InterPro" id="IPR018357">
    <property type="entry name" value="Hexapep_transf_CS"/>
</dbReference>
<evidence type="ECO:0000256" key="1">
    <source>
        <dbReference type="ARBA" id="ARBA00022679"/>
    </source>
</evidence>
<dbReference type="InterPro" id="IPR011004">
    <property type="entry name" value="Trimer_LpxA-like_sf"/>
</dbReference>
<sequence length="377" mass="40947">MILDPGHIEENTSLRWRHHFRYTSNPYVASRPDISSPHSTHHSVTMDQPFSTAAALKQQYHGIEVSFPAGNNDFRAVRNSCAAACRAFNSTPEDADAKIRGEKWLDIVKPGRPKKEDGTSAEEGTMVTHDQAISNPALKATIPFVKPPLWVDYGTRLKVASSTFINRNCVILDTPVADLIIGERCNIGTNCTIVCVGHPVSLEGRRSSKLSTGAPVTIGNDVWIGANVTILPGVSIGNGAVIGAGTLVNCNIPPMTLAVGSPVRLVKSLVSTEDKPLNLIKTVCESTKFTNSLPMEQWDGTDSAFRAAQAAQLAQQSRRGSEQVAIQRREEQRERLRKSEIVVIAAVTTVVLALLMLFSLFFFAGLYLGGRRGCIDL</sequence>
<dbReference type="Pfam" id="PF14602">
    <property type="entry name" value="Hexapep_2"/>
    <property type="match status" value="1"/>
</dbReference>
<dbReference type="Proteomes" id="UP001303160">
    <property type="component" value="Unassembled WGS sequence"/>
</dbReference>
<dbReference type="Gene3D" id="2.160.10.10">
    <property type="entry name" value="Hexapeptide repeat proteins"/>
    <property type="match status" value="1"/>
</dbReference>
<evidence type="ECO:0000313" key="4">
    <source>
        <dbReference type="Proteomes" id="UP001303160"/>
    </source>
</evidence>
<dbReference type="InterPro" id="IPR001451">
    <property type="entry name" value="Hexapep"/>
</dbReference>
<gene>
    <name evidence="3" type="ORF">QBC40DRAFT_94655</name>
</gene>
<keyword evidence="2" id="KW-1133">Transmembrane helix</keyword>
<feature type="transmembrane region" description="Helical" evidence="2">
    <location>
        <begin position="341"/>
        <end position="368"/>
    </location>
</feature>
<dbReference type="GO" id="GO:0008374">
    <property type="term" value="F:O-acyltransferase activity"/>
    <property type="evidence" value="ECO:0007669"/>
    <property type="project" value="TreeGrafter"/>
</dbReference>
<dbReference type="AlphaFoldDB" id="A0AAN7AUV8"/>